<accession>A0A3M6SGX0</accession>
<comment type="subcellular location">
    <subcellularLocation>
        <location evidence="1">Cell membrane</location>
        <topology evidence="1">Multi-pass membrane protein</topology>
    </subcellularLocation>
</comment>
<reference evidence="9 10" key="1">
    <citation type="journal article" date="2018" name="J Appl Environ Microbiol">
        <title>The gut symbionts Lactobacillus reuteri R2lc and 2010 encode a polyketide synthase cluster that activates the mammalian aryl-hydrocarbon receptor.</title>
        <authorList>
            <person name="Ozcam M."/>
            <person name="Roos S."/>
            <person name="Van Pijkeren J.P."/>
        </authorList>
    </citation>
    <scope>NUCLEOTIDE SEQUENCE [LARGE SCALE GENOMIC DNA]</scope>
    <source>
        <strain evidence="9 10">R2lc</strain>
        <plasmid evidence="10">pvp-r2lc02</plasmid>
    </source>
</reference>
<organism evidence="9 10">
    <name type="scientific">Limosilactobacillus reuteri</name>
    <name type="common">Lactobacillus reuteri</name>
    <dbReference type="NCBI Taxonomy" id="1598"/>
    <lineage>
        <taxon>Bacteria</taxon>
        <taxon>Bacillati</taxon>
        <taxon>Bacillota</taxon>
        <taxon>Bacilli</taxon>
        <taxon>Lactobacillales</taxon>
        <taxon>Lactobacillaceae</taxon>
        <taxon>Limosilactobacillus</taxon>
    </lineage>
</organism>
<feature type="transmembrane region" description="Helical" evidence="7">
    <location>
        <begin position="95"/>
        <end position="114"/>
    </location>
</feature>
<name>A0A3M6SGX0_LIMRT</name>
<evidence type="ECO:0000256" key="4">
    <source>
        <dbReference type="ARBA" id="ARBA00022692"/>
    </source>
</evidence>
<dbReference type="GO" id="GO:0022857">
    <property type="term" value="F:transmembrane transporter activity"/>
    <property type="evidence" value="ECO:0007669"/>
    <property type="project" value="InterPro"/>
</dbReference>
<feature type="domain" description="Major facilitator superfamily (MFS) profile" evidence="8">
    <location>
        <begin position="1"/>
        <end position="427"/>
    </location>
</feature>
<dbReference type="SUPFAM" id="SSF103473">
    <property type="entry name" value="MFS general substrate transporter"/>
    <property type="match status" value="2"/>
</dbReference>
<proteinExistence type="predicted"/>
<dbReference type="InterPro" id="IPR004638">
    <property type="entry name" value="EmrB-like"/>
</dbReference>
<feature type="transmembrane region" description="Helical" evidence="7">
    <location>
        <begin position="525"/>
        <end position="543"/>
    </location>
</feature>
<feature type="transmembrane region" description="Helical" evidence="7">
    <location>
        <begin position="213"/>
        <end position="231"/>
    </location>
</feature>
<dbReference type="PANTHER" id="PTHR42718:SF46">
    <property type="entry name" value="BLR6921 PROTEIN"/>
    <property type="match status" value="1"/>
</dbReference>
<keyword evidence="3" id="KW-1003">Cell membrane</keyword>
<dbReference type="PANTHER" id="PTHR42718">
    <property type="entry name" value="MAJOR FACILITATOR SUPERFAMILY MULTIDRUG TRANSPORTER MFSC"/>
    <property type="match status" value="1"/>
</dbReference>
<dbReference type="Gene3D" id="1.20.1250.20">
    <property type="entry name" value="MFS general substrate transporter like domains"/>
    <property type="match status" value="1"/>
</dbReference>
<dbReference type="InterPro" id="IPR020846">
    <property type="entry name" value="MFS_dom"/>
</dbReference>
<evidence type="ECO:0000313" key="9">
    <source>
        <dbReference type="EMBL" id="RMX26586.1"/>
    </source>
</evidence>
<dbReference type="Proteomes" id="UP000276940">
    <property type="component" value="Plasmid pVP-R2lc02"/>
</dbReference>
<feature type="transmembrane region" description="Helical" evidence="7">
    <location>
        <begin position="32"/>
        <end position="51"/>
    </location>
</feature>
<feature type="transmembrane region" description="Helical" evidence="7">
    <location>
        <begin position="121"/>
        <end position="143"/>
    </location>
</feature>
<keyword evidence="2" id="KW-0813">Transport</keyword>
<feature type="transmembrane region" description="Helical" evidence="7">
    <location>
        <begin position="386"/>
        <end position="403"/>
    </location>
</feature>
<feature type="transmembrane region" description="Helical" evidence="7">
    <location>
        <begin position="287"/>
        <end position="308"/>
    </location>
</feature>
<evidence type="ECO:0000256" key="6">
    <source>
        <dbReference type="ARBA" id="ARBA00023136"/>
    </source>
</evidence>
<dbReference type="InterPro" id="IPR011701">
    <property type="entry name" value="MFS"/>
</dbReference>
<dbReference type="InterPro" id="IPR036259">
    <property type="entry name" value="MFS_trans_sf"/>
</dbReference>
<feature type="transmembrane region" description="Helical" evidence="7">
    <location>
        <begin position="340"/>
        <end position="365"/>
    </location>
</feature>
<evidence type="ECO:0000256" key="2">
    <source>
        <dbReference type="ARBA" id="ARBA00022448"/>
    </source>
</evidence>
<evidence type="ECO:0000256" key="7">
    <source>
        <dbReference type="SAM" id="Phobius"/>
    </source>
</evidence>
<keyword evidence="5 7" id="KW-1133">Transmembrane helix</keyword>
<keyword evidence="6 7" id="KW-0472">Membrane</keyword>
<dbReference type="NCBIfam" id="TIGR00711">
    <property type="entry name" value="efflux_EmrB"/>
    <property type="match status" value="1"/>
</dbReference>
<feature type="transmembrane region" description="Helical" evidence="7">
    <location>
        <begin position="183"/>
        <end position="201"/>
    </location>
</feature>
<dbReference type="AlphaFoldDB" id="A0A3M6SGX0"/>
<evidence type="ECO:0000256" key="3">
    <source>
        <dbReference type="ARBA" id="ARBA00022475"/>
    </source>
</evidence>
<feature type="transmembrane region" description="Helical" evidence="7">
    <location>
        <begin position="252"/>
        <end position="275"/>
    </location>
</feature>
<dbReference type="CDD" id="cd17321">
    <property type="entry name" value="MFS_MMR_MDR_like"/>
    <property type="match status" value="1"/>
</dbReference>
<dbReference type="RefSeq" id="WP_124215910.1">
    <property type="nucleotide sequence ID" value="NZ_CM011640.1"/>
</dbReference>
<keyword evidence="9" id="KW-0614">Plasmid</keyword>
<dbReference type="Pfam" id="PF07690">
    <property type="entry name" value="MFS_1"/>
    <property type="match status" value="1"/>
</dbReference>
<gene>
    <name evidence="9" type="ORF">C5O77_01185</name>
</gene>
<feature type="transmembrane region" description="Helical" evidence="7">
    <location>
        <begin position="149"/>
        <end position="171"/>
    </location>
</feature>
<dbReference type="GO" id="GO:0005886">
    <property type="term" value="C:plasma membrane"/>
    <property type="evidence" value="ECO:0007669"/>
    <property type="project" value="UniProtKB-SubCell"/>
</dbReference>
<feature type="transmembrane region" description="Helical" evidence="7">
    <location>
        <begin position="315"/>
        <end position="334"/>
    </location>
</feature>
<feature type="transmembrane region" description="Helical" evidence="7">
    <location>
        <begin position="63"/>
        <end position="89"/>
    </location>
</feature>
<comment type="caution">
    <text evidence="9">The sequence shown here is derived from an EMBL/GenBank/DDBJ whole genome shotgun (WGS) entry which is preliminary data.</text>
</comment>
<evidence type="ECO:0000259" key="8">
    <source>
        <dbReference type="PROSITE" id="PS50850"/>
    </source>
</evidence>
<evidence type="ECO:0000313" key="10">
    <source>
        <dbReference type="Proteomes" id="UP000276940"/>
    </source>
</evidence>
<dbReference type="EMBL" id="PTLS01000016">
    <property type="protein sequence ID" value="RMX26586.1"/>
    <property type="molecule type" value="Genomic_DNA"/>
</dbReference>
<evidence type="ECO:0000256" key="1">
    <source>
        <dbReference type="ARBA" id="ARBA00004651"/>
    </source>
</evidence>
<protein>
    <submittedName>
        <fullName evidence="9">MFS transporter</fullName>
    </submittedName>
</protein>
<sequence>MCISIFLCMLDTTVMNIALPAIQNELHVTLTNLSWALNIYTILFASLTIPLSKLAEKLGMSFLYIIGLIMFLIGSSISGISPNLAILILGRGIQSLGAALLFPLSMTIGINIVTIKTRKKVIAALGITQGLAAALGPSIGGILTQFMGWHSIFSVNIPFTILSLIICLSTLNFHEPKSNEGNDYLGSFLGIILLSSLTLILTQGRSWGWKSPAINLLFFIFILTFILFLVTEHYAKAPMIPLILFKNREFTGSAISIILSNLFLVAVTVILPTYFTHIQHRTELEAALLITPITGMIFIMSPLSAILLDKLGSRAIILSGFLLMSISYYLFTHIDMDNITLVIFTCIILGTGYGIIAGPITVLAASNFEGYLLTASQSVAGVLRQVGVSLAVAIFLTGLYGNLSTAKHNSINYINQQVNSLNVPKHQKNKIRDNSIKSLNNNLNSQTPSKHFSRKLIKETIDKEYAKQITSLPSEPSKIQEREIYLRTETNVKLVFHKLNNSINTTIKKIKDYANRQYSNAFINLYRVSLPFLIFSCLSCLLFPKRKR</sequence>
<dbReference type="PROSITE" id="PS50850">
    <property type="entry name" value="MFS"/>
    <property type="match status" value="1"/>
</dbReference>
<dbReference type="Gene3D" id="1.20.1720.10">
    <property type="entry name" value="Multidrug resistance protein D"/>
    <property type="match status" value="1"/>
</dbReference>
<evidence type="ECO:0000256" key="5">
    <source>
        <dbReference type="ARBA" id="ARBA00022989"/>
    </source>
</evidence>
<geneLocation type="plasmid" evidence="10">
    <name>pvp-r2lc02</name>
</geneLocation>
<keyword evidence="4 7" id="KW-0812">Transmembrane</keyword>